<evidence type="ECO:0000259" key="6">
    <source>
        <dbReference type="Pfam" id="PF00588"/>
    </source>
</evidence>
<dbReference type="GO" id="GO:0160206">
    <property type="term" value="F:tRNA (cytidine(32)/uridine(32)-2'-O)-methyltransferase activity"/>
    <property type="evidence" value="ECO:0007669"/>
    <property type="project" value="UniProtKB-EC"/>
</dbReference>
<comment type="subcellular location">
    <subcellularLocation>
        <location evidence="5">Cytoplasm</location>
    </subcellularLocation>
</comment>
<keyword evidence="2 5" id="KW-0489">Methyltransferase</keyword>
<dbReference type="RefSeq" id="WP_188850584.1">
    <property type="nucleotide sequence ID" value="NZ_BMJJ01000004.1"/>
</dbReference>
<dbReference type="Pfam" id="PF00588">
    <property type="entry name" value="SpoU_methylase"/>
    <property type="match status" value="1"/>
</dbReference>
<dbReference type="InterPro" id="IPR029028">
    <property type="entry name" value="Alpha/beta_knot_MTases"/>
</dbReference>
<evidence type="ECO:0000313" key="7">
    <source>
        <dbReference type="EMBL" id="GGD18203.1"/>
    </source>
</evidence>
<dbReference type="EMBL" id="BMJJ01000004">
    <property type="protein sequence ID" value="GGD18203.1"/>
    <property type="molecule type" value="Genomic_DNA"/>
</dbReference>
<dbReference type="GO" id="GO:0002128">
    <property type="term" value="P:tRNA nucleoside ribose methylation"/>
    <property type="evidence" value="ECO:0007669"/>
    <property type="project" value="TreeGrafter"/>
</dbReference>
<evidence type="ECO:0000256" key="4">
    <source>
        <dbReference type="ARBA" id="ARBA00022691"/>
    </source>
</evidence>
<dbReference type="CDD" id="cd18093">
    <property type="entry name" value="SpoU-like_TrmJ"/>
    <property type="match status" value="1"/>
</dbReference>
<dbReference type="AlphaFoldDB" id="A0A916XXT4"/>
<reference evidence="7" key="1">
    <citation type="journal article" date="2014" name="Int. J. Syst. Evol. Microbiol.">
        <title>Complete genome sequence of Corynebacterium casei LMG S-19264T (=DSM 44701T), isolated from a smear-ripened cheese.</title>
        <authorList>
            <consortium name="US DOE Joint Genome Institute (JGI-PGF)"/>
            <person name="Walter F."/>
            <person name="Albersmeier A."/>
            <person name="Kalinowski J."/>
            <person name="Ruckert C."/>
        </authorList>
    </citation>
    <scope>NUCLEOTIDE SEQUENCE</scope>
    <source>
        <strain evidence="7">CGMCC 1.15493</strain>
    </source>
</reference>
<keyword evidence="5" id="KW-0819">tRNA processing</keyword>
<keyword evidence="4 5" id="KW-0949">S-adenosyl-L-methionine</keyword>
<dbReference type="EC" id="2.1.1.200" evidence="5"/>
<dbReference type="InterPro" id="IPR004384">
    <property type="entry name" value="RNA_MeTrfase_TrmJ/LasT"/>
</dbReference>
<comment type="caution">
    <text evidence="7">The sequence shown here is derived from an EMBL/GenBank/DDBJ whole genome shotgun (WGS) entry which is preliminary data.</text>
</comment>
<evidence type="ECO:0000313" key="8">
    <source>
        <dbReference type="Proteomes" id="UP000613160"/>
    </source>
</evidence>
<comment type="catalytic activity">
    <reaction evidence="5">
        <text>uridine(32) in tRNA + S-adenosyl-L-methionine = 2'-O-methyluridine(32) in tRNA + S-adenosyl-L-homocysteine + H(+)</text>
        <dbReference type="Rhea" id="RHEA:42936"/>
        <dbReference type="Rhea" id="RHEA-COMP:10107"/>
        <dbReference type="Rhea" id="RHEA-COMP:10290"/>
        <dbReference type="ChEBI" id="CHEBI:15378"/>
        <dbReference type="ChEBI" id="CHEBI:57856"/>
        <dbReference type="ChEBI" id="CHEBI:59789"/>
        <dbReference type="ChEBI" id="CHEBI:65315"/>
        <dbReference type="ChEBI" id="CHEBI:74478"/>
        <dbReference type="EC" id="2.1.1.200"/>
    </reaction>
</comment>
<dbReference type="Gene3D" id="1.10.8.590">
    <property type="match status" value="1"/>
</dbReference>
<dbReference type="PANTHER" id="PTHR42786:SF7">
    <property type="entry name" value="TRNA_RRNA METHYLTRANSFERASE SPOU TYPE DOMAIN-CONTAINING PROTEIN"/>
    <property type="match status" value="1"/>
</dbReference>
<keyword evidence="3" id="KW-0808">Transferase</keyword>
<reference evidence="7" key="2">
    <citation type="submission" date="2020-09" db="EMBL/GenBank/DDBJ databases">
        <authorList>
            <person name="Sun Q."/>
            <person name="Zhou Y."/>
        </authorList>
    </citation>
    <scope>NUCLEOTIDE SEQUENCE</scope>
    <source>
        <strain evidence="7">CGMCC 1.15493</strain>
    </source>
</reference>
<gene>
    <name evidence="7" type="primary">lasT</name>
    <name evidence="5" type="synonym">trmJ</name>
    <name evidence="7" type="ORF">GCM10011335_21360</name>
</gene>
<comment type="function">
    <text evidence="5">Catalyzes the formation of 2'O-methylated cytidine (Cm32) or 2'O-methylated uridine (Um32) at position 32 in tRNA.</text>
</comment>
<comment type="similarity">
    <text evidence="1">Belongs to the class IV-like SAM-binding methyltransferase superfamily. RNA methyltransferase TrmH family.</text>
</comment>
<dbReference type="Proteomes" id="UP000613160">
    <property type="component" value="Unassembled WGS sequence"/>
</dbReference>
<keyword evidence="5" id="KW-0963">Cytoplasm</keyword>
<sequence length="264" mass="28948">MAGTNRRERLIADGLTKPASPAIVLVEPQLGENIGMVARAMANFGLGDLRLVAPRDGWPNERASAAASGAVHVIEAARVFETVEEAVADLTYLFATTARPRDSLKPVRGPDSAGAELRARISAGQRAGLLFGRERFGLNNEEVGMADEIVTFPVDPAFASLNIAQAVLLMSYEWMRSGQQEAAGPRFAAPEVPPAEKEDLFRFLGHLEATLDKANYFHPEEKRAAMSQKVRTILTRANFSEQEVRTLRGMLRHIERRMGRSPRG</sequence>
<dbReference type="InterPro" id="IPR001537">
    <property type="entry name" value="SpoU_MeTrfase"/>
</dbReference>
<dbReference type="Gene3D" id="3.40.1280.10">
    <property type="match status" value="1"/>
</dbReference>
<name>A0A916XXT4_9HYPH</name>
<evidence type="ECO:0000256" key="3">
    <source>
        <dbReference type="ARBA" id="ARBA00022679"/>
    </source>
</evidence>
<dbReference type="InterPro" id="IPR029026">
    <property type="entry name" value="tRNA_m1G_MTases_N"/>
</dbReference>
<evidence type="ECO:0000256" key="1">
    <source>
        <dbReference type="ARBA" id="ARBA00007228"/>
    </source>
</evidence>
<dbReference type="NCBIfam" id="TIGR00050">
    <property type="entry name" value="rRNA_methyl_1"/>
    <property type="match status" value="1"/>
</dbReference>
<keyword evidence="8" id="KW-1185">Reference proteome</keyword>
<comment type="subunit">
    <text evidence="5">Homodimer.</text>
</comment>
<dbReference type="PIRSF" id="PIRSF004808">
    <property type="entry name" value="LasT"/>
    <property type="match status" value="1"/>
</dbReference>
<feature type="domain" description="tRNA/rRNA methyltransferase SpoU type" evidence="6">
    <location>
        <begin position="22"/>
        <end position="172"/>
    </location>
</feature>
<protein>
    <recommendedName>
        <fullName evidence="5">tRNA (cytidine/uridine-2'-O-)-methyltransferase TrmJ</fullName>
        <ecNumber evidence="5">2.1.1.200</ecNumber>
    </recommendedName>
    <alternativeName>
        <fullName evidence="5">tRNA (cytidine(32)/uridine(32)-2'-O)-methyltransferase</fullName>
    </alternativeName>
    <alternativeName>
        <fullName evidence="5">tRNA Cm32/Um32 methyltransferase</fullName>
    </alternativeName>
</protein>
<evidence type="ECO:0000256" key="2">
    <source>
        <dbReference type="ARBA" id="ARBA00022603"/>
    </source>
</evidence>
<dbReference type="GO" id="GO:0005829">
    <property type="term" value="C:cytosol"/>
    <property type="evidence" value="ECO:0007669"/>
    <property type="project" value="TreeGrafter"/>
</dbReference>
<dbReference type="PANTHER" id="PTHR42786">
    <property type="entry name" value="TRNA/RRNA METHYLTRANSFERASE"/>
    <property type="match status" value="1"/>
</dbReference>
<evidence type="ECO:0000256" key="5">
    <source>
        <dbReference type="RuleBase" id="RU362024"/>
    </source>
</evidence>
<dbReference type="SUPFAM" id="SSF75217">
    <property type="entry name" value="alpha/beta knot"/>
    <property type="match status" value="1"/>
</dbReference>
<organism evidence="7 8">
    <name type="scientific">Aureimonas glaciei</name>
    <dbReference type="NCBI Taxonomy" id="1776957"/>
    <lineage>
        <taxon>Bacteria</taxon>
        <taxon>Pseudomonadati</taxon>
        <taxon>Pseudomonadota</taxon>
        <taxon>Alphaproteobacteria</taxon>
        <taxon>Hyphomicrobiales</taxon>
        <taxon>Aurantimonadaceae</taxon>
        <taxon>Aureimonas</taxon>
    </lineage>
</organism>
<dbReference type="GO" id="GO:0003723">
    <property type="term" value="F:RNA binding"/>
    <property type="evidence" value="ECO:0007669"/>
    <property type="project" value="InterPro"/>
</dbReference>
<comment type="catalytic activity">
    <reaction evidence="5">
        <text>cytidine(32) in tRNA + S-adenosyl-L-methionine = 2'-O-methylcytidine(32) in tRNA + S-adenosyl-L-homocysteine + H(+)</text>
        <dbReference type="Rhea" id="RHEA:42932"/>
        <dbReference type="Rhea" id="RHEA-COMP:10288"/>
        <dbReference type="Rhea" id="RHEA-COMP:10289"/>
        <dbReference type="ChEBI" id="CHEBI:15378"/>
        <dbReference type="ChEBI" id="CHEBI:57856"/>
        <dbReference type="ChEBI" id="CHEBI:59789"/>
        <dbReference type="ChEBI" id="CHEBI:74495"/>
        <dbReference type="ChEBI" id="CHEBI:82748"/>
        <dbReference type="EC" id="2.1.1.200"/>
    </reaction>
</comment>
<proteinExistence type="inferred from homology"/>
<accession>A0A916XXT4</accession>